<feature type="transmembrane region" description="Helical" evidence="1">
    <location>
        <begin position="50"/>
        <end position="70"/>
    </location>
</feature>
<accession>A0A1E7Q6P1</accession>
<dbReference type="Pfam" id="PF06744">
    <property type="entry name" value="IcmF_C"/>
    <property type="match status" value="1"/>
</dbReference>
<dbReference type="AlphaFoldDB" id="A0A1E7Q6P1"/>
<sequence length="1180" mass="134123">MKFKTVLQSVFRLLKSRITITVLGLLALALLIWFGGPLLAIAGYEPLATVSARLVTLLVIAVIWGGSHYIKGLKESRSHQQAVDNLLNGDEQQPQDELAKRDIAVLRERMQKALDILKHARFSKSRDIYQLPWYMLIGPPGSGKTTALKNSGLEFPLKEQLGTDAIEGIGGTRQCDWWFTNQAVLIDTAGRYTTQDSHASQDSTAWQGFLGLLRKYRPKRPINGVIVFVSLADLLSQTRTERHLHARAIKQRVQELQNQLGMTFPVYVMFTKADLIAGFTEFFHTLSEEEREQVWGMTFAIDNDEKGPVSLFNKEFHNMINRLTQRLFSRLQNEHDQDNRAAIYEFPRQLRLLQSAADDFLKEIFAPNPFEKSTLLRGVYIASATQEGVPIDRVMSQLGNNFGLAEPPMRRQTGEGESYFIKRFFEEIVIPERELASVNLHHKNKHRWIRHGVLASSALVSAWLLFAWAGSYSWNKQLVDEVANSMNQYQQLADKTLLDENVVDLNQQLNLLRDLPAGYAGIIPADGPKNYGLYQGDKLGQAGKTAYKNGLFNQFVPFLLSSLTAEMQQNSEHRDYLYETLKTYLMLFNPDRFELEQLTSWFEFYLARRFAGELNHDLRISLQSHLNALLEGHIKGAVYNEPAVIAARELLLTVPLAERAYQRIKTELSKSHIPDFRIVDVLGTDGIKVVKRKSGLPLQQGISGLYTYKGFHGLFNIEKRRIIRSLMEDSWVYGDINQQGTEGSDSTLSAQVTAKYFRDYVYVWQELLDDLTLDRVGNVEQGVLVTKVLSGPEQPIQNIIKAVQQNVRLTHLPQSEEADMALDVAGKVADTTFSSQKSRLTRIMPDKMPNMAKSLPGKEVEHAFAAILKLGEAEFSQIEATSRLYHDYLERLYMPGGMARQAYSNQLSGKGSNELSVALRRLKSDIPQPFSDWLGDISTETTQLFAQGSRQHINEAWQGTVLAEYKRAIAGRYPLNRASSNDIKLRDFERFFGYGGTLEQFFAEYLKPFVNTSRATWTFKKDIGLDHQVLKTFQNAQQIRAAFFAEGSQKLNVGFSLRPIYLDRHITHLLLELDGQELSYRHGPSRMRQFFWPGDRNKLETRLVFTPANAGLPANTSQAGEWSWFRFLDNISQNRPETKQDKILHLAVQGNNARVEMVPDTVNNPFWNKALEAFSCPATL</sequence>
<evidence type="ECO:0000313" key="6">
    <source>
        <dbReference type="EMBL" id="OEY69743.1"/>
    </source>
</evidence>
<reference evidence="7" key="1">
    <citation type="submission" date="2016-09" db="EMBL/GenBank/DDBJ databases">
        <authorList>
            <person name="Wan X."/>
            <person name="Hou S."/>
        </authorList>
    </citation>
    <scope>NUCLEOTIDE SEQUENCE [LARGE SCALE GENOMIC DNA]</scope>
    <source>
        <strain evidence="7">KH87</strain>
    </source>
</reference>
<dbReference type="InterPro" id="IPR009612">
    <property type="entry name" value="IcmF-rel"/>
</dbReference>
<feature type="domain" description="IcmF-related" evidence="3">
    <location>
        <begin position="508"/>
        <end position="807"/>
    </location>
</feature>
<dbReference type="Pfam" id="PF06761">
    <property type="entry name" value="IcmF-related"/>
    <property type="match status" value="1"/>
</dbReference>
<dbReference type="Pfam" id="PF14331">
    <property type="entry name" value="IcmF-related_N"/>
    <property type="match status" value="1"/>
</dbReference>
<dbReference type="SUPFAM" id="SSF52540">
    <property type="entry name" value="P-loop containing nucleoside triphosphate hydrolases"/>
    <property type="match status" value="1"/>
</dbReference>
<dbReference type="OrthoDB" id="9758229at2"/>
<organism evidence="6 7">
    <name type="scientific">Rheinheimera salexigens</name>
    <dbReference type="NCBI Taxonomy" id="1628148"/>
    <lineage>
        <taxon>Bacteria</taxon>
        <taxon>Pseudomonadati</taxon>
        <taxon>Pseudomonadota</taxon>
        <taxon>Gammaproteobacteria</taxon>
        <taxon>Chromatiales</taxon>
        <taxon>Chromatiaceae</taxon>
        <taxon>Rheinheimera</taxon>
    </lineage>
</organism>
<evidence type="ECO:0000256" key="1">
    <source>
        <dbReference type="SAM" id="Phobius"/>
    </source>
</evidence>
<keyword evidence="1" id="KW-0472">Membrane</keyword>
<dbReference type="EMBL" id="MKEK01000001">
    <property type="protein sequence ID" value="OEY69743.1"/>
    <property type="molecule type" value="Genomic_DNA"/>
</dbReference>
<dbReference type="NCBIfam" id="TIGR03348">
    <property type="entry name" value="VI_IcmF"/>
    <property type="match status" value="1"/>
</dbReference>
<evidence type="ECO:0000259" key="3">
    <source>
        <dbReference type="Pfam" id="PF06761"/>
    </source>
</evidence>
<keyword evidence="7" id="KW-1185">Reference proteome</keyword>
<feature type="transmembrane region" description="Helical" evidence="1">
    <location>
        <begin position="453"/>
        <end position="474"/>
    </location>
</feature>
<protein>
    <submittedName>
        <fullName evidence="6">Type VI secretion protein IcmF</fullName>
    </submittedName>
</protein>
<keyword evidence="1" id="KW-1133">Transmembrane helix</keyword>
<dbReference type="InterPro" id="IPR010623">
    <property type="entry name" value="IcmF_C"/>
</dbReference>
<evidence type="ECO:0000259" key="2">
    <source>
        <dbReference type="Pfam" id="PF06744"/>
    </source>
</evidence>
<dbReference type="InterPro" id="IPR048677">
    <property type="entry name" value="TssM1_hel"/>
</dbReference>
<dbReference type="STRING" id="1628148.BI198_09330"/>
<comment type="caution">
    <text evidence="6">The sequence shown here is derived from an EMBL/GenBank/DDBJ whole genome shotgun (WGS) entry which is preliminary data.</text>
</comment>
<feature type="domain" description="Type VI secretion system IcmF C-terminal" evidence="2">
    <location>
        <begin position="1055"/>
        <end position="1157"/>
    </location>
</feature>
<evidence type="ECO:0000259" key="5">
    <source>
        <dbReference type="Pfam" id="PF21070"/>
    </source>
</evidence>
<dbReference type="PANTHER" id="PTHR36153">
    <property type="entry name" value="INNER MEMBRANE PROTEIN-RELATED"/>
    <property type="match status" value="1"/>
</dbReference>
<feature type="domain" description="Type VI secretion system component TssM1 helical" evidence="5">
    <location>
        <begin position="951"/>
        <end position="1048"/>
    </location>
</feature>
<dbReference type="PANTHER" id="PTHR36153:SF1">
    <property type="entry name" value="TYPE VI SECRETION SYSTEM COMPONENT TSSM1"/>
    <property type="match status" value="1"/>
</dbReference>
<evidence type="ECO:0000259" key="4">
    <source>
        <dbReference type="Pfam" id="PF14331"/>
    </source>
</evidence>
<dbReference type="InterPro" id="IPR027417">
    <property type="entry name" value="P-loop_NTPase"/>
</dbReference>
<gene>
    <name evidence="6" type="ORF">BI198_09330</name>
</gene>
<dbReference type="Pfam" id="PF21070">
    <property type="entry name" value="IcmF_helical"/>
    <property type="match status" value="1"/>
</dbReference>
<dbReference type="InterPro" id="IPR053156">
    <property type="entry name" value="T6SS_TssM-like"/>
</dbReference>
<keyword evidence="1" id="KW-0812">Transmembrane</keyword>
<dbReference type="InterPro" id="IPR025743">
    <property type="entry name" value="TssM1_N"/>
</dbReference>
<evidence type="ECO:0000313" key="7">
    <source>
        <dbReference type="Proteomes" id="UP000242258"/>
    </source>
</evidence>
<dbReference type="RefSeq" id="WP_070049313.1">
    <property type="nucleotide sequence ID" value="NZ_CBCSDO010000004.1"/>
</dbReference>
<name>A0A1E7Q6P1_9GAMM</name>
<proteinExistence type="predicted"/>
<dbReference type="InterPro" id="IPR017731">
    <property type="entry name" value="TssM1-like"/>
</dbReference>
<dbReference type="Proteomes" id="UP000242258">
    <property type="component" value="Unassembled WGS sequence"/>
</dbReference>
<feature type="domain" description="Type VI secretion system component TssM1 N-terminal" evidence="4">
    <location>
        <begin position="200"/>
        <end position="455"/>
    </location>
</feature>
<feature type="transmembrane region" description="Helical" evidence="1">
    <location>
        <begin position="20"/>
        <end position="44"/>
    </location>
</feature>